<proteinExistence type="inferred from homology"/>
<evidence type="ECO:0000259" key="6">
    <source>
        <dbReference type="Pfam" id="PF07980"/>
    </source>
</evidence>
<dbReference type="GO" id="GO:0009279">
    <property type="term" value="C:cell outer membrane"/>
    <property type="evidence" value="ECO:0007669"/>
    <property type="project" value="UniProtKB-SubCell"/>
</dbReference>
<name>A0A562U7E0_9SPHI</name>
<dbReference type="AlphaFoldDB" id="A0A562U7E0"/>
<dbReference type="SUPFAM" id="SSF48452">
    <property type="entry name" value="TPR-like"/>
    <property type="match status" value="1"/>
</dbReference>
<dbReference type="Pfam" id="PF14322">
    <property type="entry name" value="SusD-like_3"/>
    <property type="match status" value="1"/>
</dbReference>
<dbReference type="InterPro" id="IPR033985">
    <property type="entry name" value="SusD-like_N"/>
</dbReference>
<protein>
    <submittedName>
        <fullName evidence="8">Putative outer membrane starch-binding protein</fullName>
    </submittedName>
</protein>
<evidence type="ECO:0000256" key="4">
    <source>
        <dbReference type="ARBA" id="ARBA00023136"/>
    </source>
</evidence>
<keyword evidence="5" id="KW-0998">Cell outer membrane</keyword>
<evidence type="ECO:0000256" key="5">
    <source>
        <dbReference type="ARBA" id="ARBA00023237"/>
    </source>
</evidence>
<dbReference type="EMBL" id="VLLI01000004">
    <property type="protein sequence ID" value="TWJ01694.1"/>
    <property type="molecule type" value="Genomic_DNA"/>
</dbReference>
<dbReference type="Proteomes" id="UP000317010">
    <property type="component" value="Unassembled WGS sequence"/>
</dbReference>
<dbReference type="InterPro" id="IPR012944">
    <property type="entry name" value="SusD_RagB_dom"/>
</dbReference>
<dbReference type="Pfam" id="PF07980">
    <property type="entry name" value="SusD_RagB"/>
    <property type="match status" value="1"/>
</dbReference>
<evidence type="ECO:0000256" key="1">
    <source>
        <dbReference type="ARBA" id="ARBA00004442"/>
    </source>
</evidence>
<keyword evidence="9" id="KW-1185">Reference proteome</keyword>
<evidence type="ECO:0000313" key="9">
    <source>
        <dbReference type="Proteomes" id="UP000317010"/>
    </source>
</evidence>
<organism evidence="8 9">
    <name type="scientific">Mucilaginibacter frigoritolerans</name>
    <dbReference type="NCBI Taxonomy" id="652788"/>
    <lineage>
        <taxon>Bacteria</taxon>
        <taxon>Pseudomonadati</taxon>
        <taxon>Bacteroidota</taxon>
        <taxon>Sphingobacteriia</taxon>
        <taxon>Sphingobacteriales</taxon>
        <taxon>Sphingobacteriaceae</taxon>
        <taxon>Mucilaginibacter</taxon>
    </lineage>
</organism>
<evidence type="ECO:0000256" key="3">
    <source>
        <dbReference type="ARBA" id="ARBA00022729"/>
    </source>
</evidence>
<keyword evidence="3" id="KW-0732">Signal</keyword>
<feature type="domain" description="SusD-like N-terminal" evidence="7">
    <location>
        <begin position="102"/>
        <end position="227"/>
    </location>
</feature>
<dbReference type="PROSITE" id="PS51257">
    <property type="entry name" value="PROKAR_LIPOPROTEIN"/>
    <property type="match status" value="1"/>
</dbReference>
<dbReference type="Gene3D" id="1.25.40.390">
    <property type="match status" value="1"/>
</dbReference>
<evidence type="ECO:0000256" key="2">
    <source>
        <dbReference type="ARBA" id="ARBA00006275"/>
    </source>
</evidence>
<dbReference type="OrthoDB" id="5694214at2"/>
<accession>A0A562U7E0</accession>
<feature type="domain" description="RagB/SusD" evidence="6">
    <location>
        <begin position="304"/>
        <end position="646"/>
    </location>
</feature>
<sequence length="646" mass="72127">MKRYNYTLLITLLVSLMACRKLNIPPKNIIQDPDVFSTPAGIQAYMARLYSELPIEDFRYSPQRGLNFFWIISPTPATTGEALSRDQTSSMQEAFGSWSWDIWGGSYTTIRDCDYFIQTLPSYASNFSTAQVNAWLGEAYFVRGMTYFALVKRFGGVPIVNKTLNYTVGTSTDELKIPRSSEQAVWDQVASDFDFAIANLPAINGDDGDGSRANKYVAAAFESRAMLYAGTIAKYNATTLFDGQKNQLCGIPVSAANGYFQKSYNAAVMLDGIYSLYLKSWSSTDKTAQYQNFVNLFSDAGSNESIFVREYQYPNSVHGYDAYNVPRQLIGPNGYSSEVNPTLNFVEMFGGIPKNSDGTIQTLDASGRYILFNNTMDLFANAEPRLRATVILPGDAFKGQNIEIRRGIYTGPATGGINPLLPAGSKSQYPLTNLVVSATASQTSYTLPDGSLMNPAGLSGIFTGDQTCAISGFSVRKWLNPNLPTSQVLENNETQTWIEMRYAEVLLNRAEAAFELNSGGQKGTADYTQDAFNIINQIRLRAGATLLTSSGSMTIDTIRIERRKELAFENKTYWDLKRWRTFSKEQNGTIYRILMPFYSSEAGKYFFDARTDERNDVYTYDPRWYYEQIPQGAISKSPNLVQNPGY</sequence>
<comment type="subcellular location">
    <subcellularLocation>
        <location evidence="1">Cell outer membrane</location>
    </subcellularLocation>
</comment>
<reference evidence="8 9" key="1">
    <citation type="submission" date="2019-07" db="EMBL/GenBank/DDBJ databases">
        <title>Genomic Encyclopedia of Archaeal and Bacterial Type Strains, Phase II (KMG-II): from individual species to whole genera.</title>
        <authorList>
            <person name="Goeker M."/>
        </authorList>
    </citation>
    <scope>NUCLEOTIDE SEQUENCE [LARGE SCALE GENOMIC DNA]</scope>
    <source>
        <strain evidence="8 9">ATCC BAA-1854</strain>
    </source>
</reference>
<gene>
    <name evidence="8" type="ORF">JN11_01845</name>
</gene>
<dbReference type="RefSeq" id="WP_144911825.1">
    <property type="nucleotide sequence ID" value="NZ_VLLI01000004.1"/>
</dbReference>
<evidence type="ECO:0000313" key="8">
    <source>
        <dbReference type="EMBL" id="TWJ01694.1"/>
    </source>
</evidence>
<comment type="caution">
    <text evidence="8">The sequence shown here is derived from an EMBL/GenBank/DDBJ whole genome shotgun (WGS) entry which is preliminary data.</text>
</comment>
<keyword evidence="4" id="KW-0472">Membrane</keyword>
<comment type="similarity">
    <text evidence="2">Belongs to the SusD family.</text>
</comment>
<evidence type="ECO:0000259" key="7">
    <source>
        <dbReference type="Pfam" id="PF14322"/>
    </source>
</evidence>
<dbReference type="InterPro" id="IPR011990">
    <property type="entry name" value="TPR-like_helical_dom_sf"/>
</dbReference>